<sequence length="138" mass="16092">MSFENLEKIFQFHENPTNEKLWNNLFQDASQQAFFSNANSIKSNNQFPPCDFYVKDGQYFIELELPGITPENIGIKCVGNELHIAGQYKTLHEEYAYYLKERQNRGFHKVITLPNTIIKEDISCELKYGILSVKIPRP</sequence>
<evidence type="ECO:0000259" key="3">
    <source>
        <dbReference type="PROSITE" id="PS01031"/>
    </source>
</evidence>
<protein>
    <submittedName>
        <fullName evidence="4">Hsp20/alpha crystallin family protein</fullName>
    </submittedName>
</protein>
<dbReference type="Gene3D" id="2.60.40.790">
    <property type="match status" value="1"/>
</dbReference>
<dbReference type="InterPro" id="IPR002068">
    <property type="entry name" value="A-crystallin/Hsp20_dom"/>
</dbReference>
<evidence type="ECO:0000256" key="2">
    <source>
        <dbReference type="RuleBase" id="RU003616"/>
    </source>
</evidence>
<dbReference type="EMBL" id="RZTZ01000002">
    <property type="protein sequence ID" value="RVT65512.1"/>
    <property type="molecule type" value="Genomic_DNA"/>
</dbReference>
<comment type="caution">
    <text evidence="4">The sequence shown here is derived from an EMBL/GenBank/DDBJ whole genome shotgun (WGS) entry which is preliminary data.</text>
</comment>
<dbReference type="PROSITE" id="PS01031">
    <property type="entry name" value="SHSP"/>
    <property type="match status" value="1"/>
</dbReference>
<accession>A0A3S2TYP3</accession>
<dbReference type="SUPFAM" id="SSF49764">
    <property type="entry name" value="HSP20-like chaperones"/>
    <property type="match status" value="1"/>
</dbReference>
<evidence type="ECO:0000256" key="1">
    <source>
        <dbReference type="PROSITE-ProRule" id="PRU00285"/>
    </source>
</evidence>
<dbReference type="GeneID" id="87618343"/>
<name>A0A3S2TYP3_9BACI</name>
<dbReference type="CDD" id="cd06464">
    <property type="entry name" value="ACD_sHsps-like"/>
    <property type="match status" value="1"/>
</dbReference>
<proteinExistence type="inferred from homology"/>
<gene>
    <name evidence="4" type="ORF">EM808_08425</name>
</gene>
<dbReference type="AlphaFoldDB" id="A0A3S2TYP3"/>
<comment type="similarity">
    <text evidence="1 2">Belongs to the small heat shock protein (HSP20) family.</text>
</comment>
<organism evidence="4 5">
    <name type="scientific">Niallia taxi</name>
    <dbReference type="NCBI Taxonomy" id="2499688"/>
    <lineage>
        <taxon>Bacteria</taxon>
        <taxon>Bacillati</taxon>
        <taxon>Bacillota</taxon>
        <taxon>Bacilli</taxon>
        <taxon>Bacillales</taxon>
        <taxon>Bacillaceae</taxon>
        <taxon>Niallia</taxon>
    </lineage>
</organism>
<reference evidence="4 5" key="1">
    <citation type="submission" date="2019-01" db="EMBL/GenBank/DDBJ databases">
        <title>Bacillus sp. M5HDSG1-1, whole genome shotgun sequence.</title>
        <authorList>
            <person name="Tuo L."/>
        </authorList>
    </citation>
    <scope>NUCLEOTIDE SEQUENCE [LARGE SCALE GENOMIC DNA]</scope>
    <source>
        <strain evidence="4 5">M5HDSG1-1</strain>
    </source>
</reference>
<dbReference type="Proteomes" id="UP000288024">
    <property type="component" value="Unassembled WGS sequence"/>
</dbReference>
<evidence type="ECO:0000313" key="5">
    <source>
        <dbReference type="Proteomes" id="UP000288024"/>
    </source>
</evidence>
<evidence type="ECO:0000313" key="4">
    <source>
        <dbReference type="EMBL" id="RVT65512.1"/>
    </source>
</evidence>
<dbReference type="InterPro" id="IPR008978">
    <property type="entry name" value="HSP20-like_chaperone"/>
</dbReference>
<keyword evidence="5" id="KW-1185">Reference proteome</keyword>
<dbReference type="RefSeq" id="WP_127737729.1">
    <property type="nucleotide sequence ID" value="NZ_JAMAVA010000003.1"/>
</dbReference>
<dbReference type="Pfam" id="PF00011">
    <property type="entry name" value="HSP20"/>
    <property type="match status" value="1"/>
</dbReference>
<feature type="domain" description="SHSP" evidence="3">
    <location>
        <begin position="41"/>
        <end position="138"/>
    </location>
</feature>